<feature type="compositionally biased region" description="Basic and acidic residues" evidence="1">
    <location>
        <begin position="1357"/>
        <end position="1366"/>
    </location>
</feature>
<feature type="region of interest" description="Disordered" evidence="1">
    <location>
        <begin position="1103"/>
        <end position="1205"/>
    </location>
</feature>
<dbReference type="SUPFAM" id="SSF48350">
    <property type="entry name" value="GTPase activation domain, GAP"/>
    <property type="match status" value="1"/>
</dbReference>
<dbReference type="PANTHER" id="PTHR12783:SF5">
    <property type="entry name" value="RALA-BINDING PROTEIN 1"/>
    <property type="match status" value="1"/>
</dbReference>
<dbReference type="PROSITE" id="PS50238">
    <property type="entry name" value="RHOGAP"/>
    <property type="match status" value="1"/>
</dbReference>
<feature type="compositionally biased region" description="Basic and acidic residues" evidence="1">
    <location>
        <begin position="390"/>
        <end position="400"/>
    </location>
</feature>
<dbReference type="InterPro" id="IPR039767">
    <property type="entry name" value="RALBP1"/>
</dbReference>
<dbReference type="PANTHER" id="PTHR12783">
    <property type="entry name" value="RALA BINDING PROTEIN 1 RALBP1"/>
    <property type="match status" value="1"/>
</dbReference>
<dbReference type="InterPro" id="IPR008936">
    <property type="entry name" value="Rho_GTPase_activation_prot"/>
</dbReference>
<accession>J4I924</accession>
<dbReference type="Proteomes" id="UP000006352">
    <property type="component" value="Unassembled WGS sequence"/>
</dbReference>
<gene>
    <name evidence="3" type="ORF">FIBRA_02446</name>
</gene>
<feature type="compositionally biased region" description="Polar residues" evidence="1">
    <location>
        <begin position="1396"/>
        <end position="1412"/>
    </location>
</feature>
<feature type="compositionally biased region" description="Polar residues" evidence="1">
    <location>
        <begin position="90"/>
        <end position="102"/>
    </location>
</feature>
<feature type="region of interest" description="Disordered" evidence="1">
    <location>
        <begin position="1"/>
        <end position="45"/>
    </location>
</feature>
<dbReference type="RefSeq" id="XP_012179699.1">
    <property type="nucleotide sequence ID" value="XM_012324309.1"/>
</dbReference>
<dbReference type="OrthoDB" id="185175at2759"/>
<evidence type="ECO:0000313" key="4">
    <source>
        <dbReference type="Proteomes" id="UP000006352"/>
    </source>
</evidence>
<feature type="compositionally biased region" description="Polar residues" evidence="1">
    <location>
        <begin position="517"/>
        <end position="527"/>
    </location>
</feature>
<feature type="compositionally biased region" description="Low complexity" evidence="1">
    <location>
        <begin position="1130"/>
        <end position="1159"/>
    </location>
</feature>
<dbReference type="InterPro" id="IPR000198">
    <property type="entry name" value="RhoGAP_dom"/>
</dbReference>
<dbReference type="GO" id="GO:0005096">
    <property type="term" value="F:GTPase activator activity"/>
    <property type="evidence" value="ECO:0007669"/>
    <property type="project" value="InterPro"/>
</dbReference>
<keyword evidence="4" id="KW-1185">Reference proteome</keyword>
<feature type="region of interest" description="Disordered" evidence="1">
    <location>
        <begin position="1552"/>
        <end position="1571"/>
    </location>
</feature>
<feature type="region of interest" description="Disordered" evidence="1">
    <location>
        <begin position="597"/>
        <end position="631"/>
    </location>
</feature>
<feature type="compositionally biased region" description="Polar residues" evidence="1">
    <location>
        <begin position="545"/>
        <end position="563"/>
    </location>
</feature>
<feature type="compositionally biased region" description="Polar residues" evidence="1">
    <location>
        <begin position="178"/>
        <end position="195"/>
    </location>
</feature>
<evidence type="ECO:0000256" key="1">
    <source>
        <dbReference type="SAM" id="MobiDB-lite"/>
    </source>
</evidence>
<feature type="compositionally biased region" description="Low complexity" evidence="1">
    <location>
        <begin position="155"/>
        <end position="172"/>
    </location>
</feature>
<feature type="compositionally biased region" description="Basic and acidic residues" evidence="1">
    <location>
        <begin position="1163"/>
        <end position="1184"/>
    </location>
</feature>
<dbReference type="STRING" id="599839.J4I924"/>
<dbReference type="GO" id="GO:0007264">
    <property type="term" value="P:small GTPase-mediated signal transduction"/>
    <property type="evidence" value="ECO:0007669"/>
    <property type="project" value="InterPro"/>
</dbReference>
<reference evidence="3 4" key="1">
    <citation type="journal article" date="2012" name="Appl. Environ. Microbiol.">
        <title>Short-read sequencing for genomic analysis of the brown rot fungus Fibroporia radiculosa.</title>
        <authorList>
            <person name="Tang J.D."/>
            <person name="Perkins A.D."/>
            <person name="Sonstegard T.S."/>
            <person name="Schroeder S.G."/>
            <person name="Burgess S.C."/>
            <person name="Diehl S.V."/>
        </authorList>
    </citation>
    <scope>NUCLEOTIDE SEQUENCE [LARGE SCALE GENOMIC DNA]</scope>
    <source>
        <strain evidence="3 4">TFFH 294</strain>
    </source>
</reference>
<feature type="domain" description="Rho-GAP" evidence="2">
    <location>
        <begin position="723"/>
        <end position="970"/>
    </location>
</feature>
<feature type="compositionally biased region" description="Low complexity" evidence="1">
    <location>
        <begin position="273"/>
        <end position="290"/>
    </location>
</feature>
<feature type="compositionally biased region" description="Low complexity" evidence="1">
    <location>
        <begin position="80"/>
        <end position="89"/>
    </location>
</feature>
<feature type="compositionally biased region" description="Polar residues" evidence="1">
    <location>
        <begin position="1376"/>
        <end position="1385"/>
    </location>
</feature>
<feature type="compositionally biased region" description="Low complexity" evidence="1">
    <location>
        <begin position="103"/>
        <end position="117"/>
    </location>
</feature>
<dbReference type="Pfam" id="PF00620">
    <property type="entry name" value="RhoGAP"/>
    <property type="match status" value="2"/>
</dbReference>
<feature type="region of interest" description="Disordered" evidence="1">
    <location>
        <begin position="447"/>
        <end position="478"/>
    </location>
</feature>
<feature type="compositionally biased region" description="Low complexity" evidence="1">
    <location>
        <begin position="597"/>
        <end position="621"/>
    </location>
</feature>
<dbReference type="InParanoid" id="J4I924"/>
<dbReference type="HOGENOM" id="CLU_003512_0_0_1"/>
<feature type="region of interest" description="Disordered" evidence="1">
    <location>
        <begin position="77"/>
        <end position="341"/>
    </location>
</feature>
<protein>
    <recommendedName>
        <fullName evidence="2">Rho-GAP domain-containing protein</fullName>
    </recommendedName>
</protein>
<name>J4I924_9APHY</name>
<feature type="compositionally biased region" description="Acidic residues" evidence="1">
    <location>
        <begin position="364"/>
        <end position="373"/>
    </location>
</feature>
<feature type="region of interest" description="Disordered" evidence="1">
    <location>
        <begin position="1357"/>
        <end position="1468"/>
    </location>
</feature>
<dbReference type="EMBL" id="HE796981">
    <property type="protein sequence ID" value="CCM00416.1"/>
    <property type="molecule type" value="Genomic_DNA"/>
</dbReference>
<feature type="region of interest" description="Disordered" evidence="1">
    <location>
        <begin position="361"/>
        <end position="421"/>
    </location>
</feature>
<feature type="compositionally biased region" description="Low complexity" evidence="1">
    <location>
        <begin position="17"/>
        <end position="38"/>
    </location>
</feature>
<dbReference type="GO" id="GO:0031267">
    <property type="term" value="F:small GTPase binding"/>
    <property type="evidence" value="ECO:0007669"/>
    <property type="project" value="InterPro"/>
</dbReference>
<feature type="region of interest" description="Disordered" evidence="1">
    <location>
        <begin position="841"/>
        <end position="864"/>
    </location>
</feature>
<sequence length="1571" mass="165350">MHYTQALARSRDGHTHASSSSSLSSAAPSELLHAAPPSNSSQSDLATDISFSSVSSSSSNVKHALPGRHHRFFPLLQHRSPSASSPSPSIATRSGSMGQSLASFSTPAQSSRPSSPSGAGGRFKRAWASRKKKSEDASSILTEAGSVAKGRQISRDSGAASASTSDLSDTQSYGRPQLYSQAQPPSSLPSGSRSARNLAPSSKLGVFGVGKRPRTPDLPLPDGLGRSSPPPPPPPKESNTKVTVSASASQRSLRLPVVEDDAIPSARRLKDNLPSLPSLPSSSTSPSPSSAIEKLKEDWRKSDSTMTSHITVRPGTFTGNRSPRPVSLAESNHSGNTIVPGMPVNKRLSALITDSEFRMVEEGPGSDEDEDNGVTDNTRDSEGESLSRLSSRELDSRRVVDGQARIHTATDHLKARNRRSMSLNFGPGHALPIASKSESIAQALVRPPSTVGHPLPGKSMGDRSLPGPSLSTTISRDTPTLTRAAASGIIAPLNAAGSQHTTGSNIKNRLAAWTSASAGSTPIQTHPNRPLPPAPVQAQHWRRAQNASSTSSQHAPPSFRQTAVSMTGSLAPAAGLAVGFGKRVVGKVVGKAWGGLSSSSSSASASAGSVQSSSTSSIASSDHGHGFSLGRTVSKESSSVLSYSTAASANAGKKSRRRAKFGHAPSVASSITSSSAASDIDGLTASGPVLGRRLRGPRRNSQGVSIIGGLVFKRDLQTCVADTAIDGIFQRSEGEEQGMRILTERRLPALIVRCSQHLLRWGLQEEGLFRVSGRSSHVARLRSEFDAGSDWDMVDSDPSDLDPHAVASIFKTYLRELPENILTKTLIPYFESALAAEDEASSGSVESADKAGQPSAPSHNRSGSALALRKAPSLSTLAVPSFAGRRSVSESLLSALTWLIAQLPTENRDLLYTVVELIRATAANSKETKMPLGNLLLVFCPSLNMNPTLLRVLCEHEVIWHGIPKTEPIPMGPSEPQEDDVDIRATFVTAPESRLSIQDAVLSGEELATEDESSAFSAPDDDNVVSVQQVSGMDIVETSVANHTVQVVSMETTDEEHCQVQANSQKKAEDPAIPSIDLVLLPPISPVSPVSLKDDSASFFSALEPPLSTPTRTPSPISRNVSGHSGFDGETSPPALPPLSSSTESLSSPSESSEEPTSPGDKLSTRLDGDSCEDRVSKEEESRKPQAHAQASLSQDSLDIPDPHHDCVLVQAIPVPSTEDVKITIPLDKSSSTTVPFPSSGGSSPDTPISHRKSFAFFSFPSLRSDPGTSHVSVSASAFSTPVGPPSSWHRPQRPSLHLLLRKLSGSSSGIDHSSVESVGCSPAMASVPALPTVYGTSQAKSAAASVPALGVMLDKGRDRSDEDRGSSMSEFAPKLNTSISSSPIQLGFGEESAEVPTTESRNSGDNASPSTLAVPAMRIDVDESASPMSSTSEPGPKAFERFGGHTRSRTESFAPSLYTTPLGTTPQTPIADLYQNYSRSKSAMSFFNDVDRRLGADADTTGARHKDRDETVRIMARSRSEASQVSVTPSLELSVDHSQDDWAESVLLAAQGQSVETKSERSNSNGTASV</sequence>
<organism evidence="3 4">
    <name type="scientific">Fibroporia radiculosa</name>
    <dbReference type="NCBI Taxonomy" id="599839"/>
    <lineage>
        <taxon>Eukaryota</taxon>
        <taxon>Fungi</taxon>
        <taxon>Dikarya</taxon>
        <taxon>Basidiomycota</taxon>
        <taxon>Agaricomycotina</taxon>
        <taxon>Agaricomycetes</taxon>
        <taxon>Polyporales</taxon>
        <taxon>Fibroporiaceae</taxon>
        <taxon>Fibroporia</taxon>
    </lineage>
</organism>
<evidence type="ECO:0000313" key="3">
    <source>
        <dbReference type="EMBL" id="CCM00416.1"/>
    </source>
</evidence>
<feature type="compositionally biased region" description="Low complexity" evidence="1">
    <location>
        <begin position="1105"/>
        <end position="1118"/>
    </location>
</feature>
<feature type="compositionally biased region" description="Polar residues" evidence="1">
    <location>
        <begin position="240"/>
        <end position="252"/>
    </location>
</feature>
<dbReference type="SMART" id="SM00324">
    <property type="entry name" value="RhoGAP"/>
    <property type="match status" value="1"/>
</dbReference>
<feature type="compositionally biased region" description="Polar residues" evidence="1">
    <location>
        <begin position="1452"/>
        <end position="1468"/>
    </location>
</feature>
<feature type="compositionally biased region" description="Polar residues" evidence="1">
    <location>
        <begin position="469"/>
        <end position="478"/>
    </location>
</feature>
<proteinExistence type="predicted"/>
<feature type="compositionally biased region" description="Basic residues" evidence="1">
    <location>
        <begin position="122"/>
        <end position="132"/>
    </location>
</feature>
<feature type="region of interest" description="Disordered" evidence="1">
    <location>
        <begin position="517"/>
        <end position="563"/>
    </location>
</feature>
<dbReference type="Gene3D" id="1.10.555.10">
    <property type="entry name" value="Rho GTPase activation protein"/>
    <property type="match status" value="1"/>
</dbReference>
<dbReference type="GeneID" id="24095327"/>
<evidence type="ECO:0000259" key="2">
    <source>
        <dbReference type="PROSITE" id="PS50238"/>
    </source>
</evidence>
<feature type="compositionally biased region" description="Basic and acidic residues" evidence="1">
    <location>
        <begin position="293"/>
        <end position="303"/>
    </location>
</feature>